<comment type="caution">
    <text evidence="3">The sequence shown here is derived from an EMBL/GenBank/DDBJ whole genome shotgun (WGS) entry which is preliminary data.</text>
</comment>
<name>A0A2A4HZM9_9SPHN</name>
<evidence type="ECO:0000313" key="3">
    <source>
        <dbReference type="EMBL" id="PCG09127.1"/>
    </source>
</evidence>
<reference evidence="3 4" key="1">
    <citation type="submission" date="2017-09" db="EMBL/GenBank/DDBJ databases">
        <title>Sphingomonas ginsenosidimutans KACC 14949, whole genome shotgun sequence.</title>
        <authorList>
            <person name="Feng G."/>
            <person name="Zhu H."/>
        </authorList>
    </citation>
    <scope>NUCLEOTIDE SEQUENCE [LARGE SCALE GENOMIC DNA]</scope>
    <source>
        <strain evidence="3 4">KACC 14949</strain>
    </source>
</reference>
<dbReference type="Proteomes" id="UP000218784">
    <property type="component" value="Unassembled WGS sequence"/>
</dbReference>
<dbReference type="InterPro" id="IPR036034">
    <property type="entry name" value="PDZ_sf"/>
</dbReference>
<protein>
    <submittedName>
        <fullName evidence="3">Signaling protein</fullName>
    </submittedName>
</protein>
<evidence type="ECO:0000313" key="4">
    <source>
        <dbReference type="Proteomes" id="UP000218784"/>
    </source>
</evidence>
<dbReference type="InterPro" id="IPR001478">
    <property type="entry name" value="PDZ"/>
</dbReference>
<dbReference type="AlphaFoldDB" id="A0A2A4HZM9"/>
<accession>A0A2A4HZM9</accession>
<feature type="domain" description="PDZ" evidence="2">
    <location>
        <begin position="25"/>
        <end position="109"/>
    </location>
</feature>
<dbReference type="EMBL" id="NWVD01000003">
    <property type="protein sequence ID" value="PCG09127.1"/>
    <property type="molecule type" value="Genomic_DNA"/>
</dbReference>
<dbReference type="Gene3D" id="2.30.42.10">
    <property type="match status" value="1"/>
</dbReference>
<dbReference type="InterPro" id="IPR041489">
    <property type="entry name" value="PDZ_6"/>
</dbReference>
<proteinExistence type="predicted"/>
<sequence>MTTLRMLGRAALAFLVLATLGALMSIHAMRAPRAAGPDATGATFVAAPAGLPAGLVVTSLRAGGRAEAAGLRVGDVVERVDGHAPDSLAEVDRAVASGVDVDLVVLRDAAEVRMTMPKEGGPLVSEDTAGGGRYRHI</sequence>
<dbReference type="PROSITE" id="PS50106">
    <property type="entry name" value="PDZ"/>
    <property type="match status" value="1"/>
</dbReference>
<organism evidence="3 4">
    <name type="scientific">Sphingomonas ginsenosidimutans</name>
    <dbReference type="NCBI Taxonomy" id="862134"/>
    <lineage>
        <taxon>Bacteria</taxon>
        <taxon>Pseudomonadati</taxon>
        <taxon>Pseudomonadota</taxon>
        <taxon>Alphaproteobacteria</taxon>
        <taxon>Sphingomonadales</taxon>
        <taxon>Sphingomonadaceae</taxon>
        <taxon>Sphingomonas</taxon>
    </lineage>
</organism>
<gene>
    <name evidence="3" type="ORF">COA17_09570</name>
</gene>
<evidence type="ECO:0000259" key="2">
    <source>
        <dbReference type="PROSITE" id="PS50106"/>
    </source>
</evidence>
<keyword evidence="4" id="KW-1185">Reference proteome</keyword>
<evidence type="ECO:0000256" key="1">
    <source>
        <dbReference type="SAM" id="MobiDB-lite"/>
    </source>
</evidence>
<dbReference type="SMART" id="SM00228">
    <property type="entry name" value="PDZ"/>
    <property type="match status" value="1"/>
</dbReference>
<dbReference type="Pfam" id="PF17820">
    <property type="entry name" value="PDZ_6"/>
    <property type="match status" value="1"/>
</dbReference>
<dbReference type="RefSeq" id="WP_096611987.1">
    <property type="nucleotide sequence ID" value="NZ_NWVD01000003.1"/>
</dbReference>
<feature type="region of interest" description="Disordered" evidence="1">
    <location>
        <begin position="118"/>
        <end position="137"/>
    </location>
</feature>
<dbReference type="SUPFAM" id="SSF50156">
    <property type="entry name" value="PDZ domain-like"/>
    <property type="match status" value="1"/>
</dbReference>